<evidence type="ECO:0000256" key="1">
    <source>
        <dbReference type="ARBA" id="ARBA00023239"/>
    </source>
</evidence>
<reference evidence="6 7" key="1">
    <citation type="submission" date="2021-01" db="EMBL/GenBank/DDBJ databases">
        <title>Whole genome shotgun sequence of Actinoplanes palleronii NBRC 14916.</title>
        <authorList>
            <person name="Komaki H."/>
            <person name="Tamura T."/>
        </authorList>
    </citation>
    <scope>NUCLEOTIDE SEQUENCE [LARGE SCALE GENOMIC DNA]</scope>
    <source>
        <strain evidence="6 7">NBRC 14916</strain>
    </source>
</reference>
<dbReference type="PROSITE" id="PS01272">
    <property type="entry name" value="GCKR"/>
    <property type="match status" value="1"/>
</dbReference>
<dbReference type="InterPro" id="IPR001347">
    <property type="entry name" value="SIS_dom"/>
</dbReference>
<dbReference type="InterPro" id="IPR040190">
    <property type="entry name" value="MURQ/GCKR"/>
</dbReference>
<evidence type="ECO:0000313" key="6">
    <source>
        <dbReference type="EMBL" id="GIE71168.1"/>
    </source>
</evidence>
<name>A0ABQ4BKG9_9ACTN</name>
<comment type="function">
    <text evidence="3">Specifically catalyzes the cleavage of the D-lactyl ether substituent of MurNAc 6-phosphate, producing GlcNAc 6-phosphate and D-lactate.</text>
</comment>
<evidence type="ECO:0000313" key="7">
    <source>
        <dbReference type="Proteomes" id="UP000624709"/>
    </source>
</evidence>
<dbReference type="Pfam" id="PF22645">
    <property type="entry name" value="GKRP_SIS_N"/>
    <property type="match status" value="1"/>
</dbReference>
<dbReference type="InterPro" id="IPR005486">
    <property type="entry name" value="Glucokinase_regulatory_CS"/>
</dbReference>
<gene>
    <name evidence="3 6" type="primary">murQ</name>
    <name evidence="6" type="ORF">Apa02nite_072760</name>
</gene>
<dbReference type="EMBL" id="BOMS01000120">
    <property type="protein sequence ID" value="GIE71168.1"/>
    <property type="molecule type" value="Genomic_DNA"/>
</dbReference>
<organism evidence="6 7">
    <name type="scientific">Actinoplanes palleronii</name>
    <dbReference type="NCBI Taxonomy" id="113570"/>
    <lineage>
        <taxon>Bacteria</taxon>
        <taxon>Bacillati</taxon>
        <taxon>Actinomycetota</taxon>
        <taxon>Actinomycetes</taxon>
        <taxon>Micromonosporales</taxon>
        <taxon>Micromonosporaceae</taxon>
        <taxon>Actinoplanes</taxon>
    </lineage>
</organism>
<dbReference type="InterPro" id="IPR005488">
    <property type="entry name" value="Etherase_MurQ"/>
</dbReference>
<comment type="similarity">
    <text evidence="3">Belongs to the GCKR-like family. MurNAc-6-P etherase subfamily.</text>
</comment>
<comment type="subunit">
    <text evidence="3">Homodimer.</text>
</comment>
<keyword evidence="7" id="KW-1185">Reference proteome</keyword>
<dbReference type="PANTHER" id="PTHR10088">
    <property type="entry name" value="GLUCOKINASE REGULATORY PROTEIN"/>
    <property type="match status" value="1"/>
</dbReference>
<dbReference type="HAMAP" id="MF_00068">
    <property type="entry name" value="MurQ"/>
    <property type="match status" value="1"/>
</dbReference>
<sequence>MRPVDEVPLSRTPPGSSPGDPRGSSGEAPLSRTEQRNPHSATIDRMSSLELLHLINAEDRQVPIAVAGVLPELADAVELAVAALAVGHRVHYVGAGTSGRIAVLDAAELIPTFGLEPGRVVAHIAGGTRALTNPSEAAEDDEDAGEAVVADVAAGDVVVGVTASGRTPYVRAALIVARARGARTVLVSANPASPIAPLVDVHIAPDTGPEVLTGSTRMKAGTAQKLVLNAFSTATMVRLGRTYSNLMTDMLASNAKLRDRQLRILAEATGADPEQCREALLEAGGDAKVAVVTLIAGASAEEAERALAASGGHVHRALRLLDELPAPG</sequence>
<feature type="compositionally biased region" description="Low complexity" evidence="4">
    <location>
        <begin position="13"/>
        <end position="26"/>
    </location>
</feature>
<evidence type="ECO:0000256" key="4">
    <source>
        <dbReference type="SAM" id="MobiDB-lite"/>
    </source>
</evidence>
<comment type="catalytic activity">
    <reaction evidence="3">
        <text>N-acetyl-D-muramate 6-phosphate + H2O = N-acetyl-D-glucosamine 6-phosphate + (R)-lactate</text>
        <dbReference type="Rhea" id="RHEA:26410"/>
        <dbReference type="ChEBI" id="CHEBI:15377"/>
        <dbReference type="ChEBI" id="CHEBI:16004"/>
        <dbReference type="ChEBI" id="CHEBI:57513"/>
        <dbReference type="ChEBI" id="CHEBI:58722"/>
        <dbReference type="EC" id="4.2.1.126"/>
    </reaction>
</comment>
<dbReference type="NCBIfam" id="TIGR00274">
    <property type="entry name" value="N-acetylmuramic acid 6-phosphate etherase"/>
    <property type="match status" value="1"/>
</dbReference>
<feature type="active site" evidence="3">
    <location>
        <position position="139"/>
    </location>
</feature>
<comment type="pathway">
    <text evidence="3">Amino-sugar metabolism; N-acetylmuramate degradation.</text>
</comment>
<dbReference type="EC" id="4.2.1.126" evidence="3"/>
<accession>A0ABQ4BKG9</accession>
<dbReference type="CDD" id="cd05007">
    <property type="entry name" value="SIS_Etherase"/>
    <property type="match status" value="1"/>
</dbReference>
<comment type="caution">
    <text evidence="6">The sequence shown here is derived from an EMBL/GenBank/DDBJ whole genome shotgun (WGS) entry which is preliminary data.</text>
</comment>
<feature type="region of interest" description="Disordered" evidence="4">
    <location>
        <begin position="1"/>
        <end position="41"/>
    </location>
</feature>
<dbReference type="NCBIfam" id="NF009222">
    <property type="entry name" value="PRK12570.1"/>
    <property type="match status" value="1"/>
</dbReference>
<dbReference type="Gene3D" id="3.40.50.10490">
    <property type="entry name" value="Glucose-6-phosphate isomerase like protein, domain 1"/>
    <property type="match status" value="1"/>
</dbReference>
<dbReference type="PROSITE" id="PS51464">
    <property type="entry name" value="SIS"/>
    <property type="match status" value="1"/>
</dbReference>
<dbReference type="PANTHER" id="PTHR10088:SF4">
    <property type="entry name" value="GLUCOKINASE REGULATORY PROTEIN"/>
    <property type="match status" value="1"/>
</dbReference>
<dbReference type="Proteomes" id="UP000624709">
    <property type="component" value="Unassembled WGS sequence"/>
</dbReference>
<evidence type="ECO:0000256" key="2">
    <source>
        <dbReference type="ARBA" id="ARBA00023277"/>
    </source>
</evidence>
<keyword evidence="1 3" id="KW-0456">Lyase</keyword>
<dbReference type="InterPro" id="IPR046348">
    <property type="entry name" value="SIS_dom_sf"/>
</dbReference>
<feature type="active site" description="Proton donor" evidence="3">
    <location>
        <position position="108"/>
    </location>
</feature>
<dbReference type="Gene3D" id="1.10.8.1080">
    <property type="match status" value="1"/>
</dbReference>
<proteinExistence type="inferred from homology"/>
<dbReference type="RefSeq" id="WP_307872013.1">
    <property type="nucleotide sequence ID" value="NZ_BAAATY010000038.1"/>
</dbReference>
<keyword evidence="2 3" id="KW-0119">Carbohydrate metabolism</keyword>
<evidence type="ECO:0000259" key="5">
    <source>
        <dbReference type="PROSITE" id="PS51464"/>
    </source>
</evidence>
<comment type="miscellaneous">
    <text evidence="3">A lyase-type mechanism (elimination/hydration) is suggested for the cleavage of the lactyl ether bond of MurNAc 6-phosphate, with the formation of an alpha,beta-unsaturated aldehyde intermediate with (E)-stereochemistry, followed by the syn addition of water to give product.</text>
</comment>
<protein>
    <recommendedName>
        <fullName evidence="3">N-acetylmuramic acid 6-phosphate etherase</fullName>
        <shortName evidence="3">MurNAc-6-P etherase</shortName>
        <ecNumber evidence="3">4.2.1.126</ecNumber>
    </recommendedName>
    <alternativeName>
        <fullName evidence="3">N-acetylmuramic acid 6-phosphate hydrolase</fullName>
    </alternativeName>
    <alternativeName>
        <fullName evidence="3">N-acetylmuramic acid 6-phosphate lyase</fullName>
    </alternativeName>
</protein>
<feature type="domain" description="SIS" evidence="5">
    <location>
        <begin position="80"/>
        <end position="241"/>
    </location>
</feature>
<dbReference type="SUPFAM" id="SSF53697">
    <property type="entry name" value="SIS domain"/>
    <property type="match status" value="1"/>
</dbReference>
<evidence type="ECO:0000256" key="3">
    <source>
        <dbReference type="HAMAP-Rule" id="MF_00068"/>
    </source>
</evidence>
<dbReference type="NCBIfam" id="NF003915">
    <property type="entry name" value="PRK05441.1"/>
    <property type="match status" value="1"/>
</dbReference>